<name>A0A8J4X7K8_CLAMG</name>
<dbReference type="InterPro" id="IPR008271">
    <property type="entry name" value="Ser/Thr_kinase_AS"/>
</dbReference>
<gene>
    <name evidence="6" type="ORF">DAT39_002847</name>
</gene>
<dbReference type="AlphaFoldDB" id="A0A8J4X7K8"/>
<evidence type="ECO:0000256" key="2">
    <source>
        <dbReference type="ARBA" id="ARBA00022840"/>
    </source>
</evidence>
<keyword evidence="2 3" id="KW-0067">ATP-binding</keyword>
<evidence type="ECO:0000256" key="4">
    <source>
        <dbReference type="SAM" id="MobiDB-lite"/>
    </source>
</evidence>
<reference evidence="6" key="1">
    <citation type="submission" date="2020-07" db="EMBL/GenBank/DDBJ databases">
        <title>Clarias magur genome sequencing, assembly and annotation.</title>
        <authorList>
            <person name="Kushwaha B."/>
            <person name="Kumar R."/>
            <person name="Das P."/>
            <person name="Joshi C.G."/>
            <person name="Kumar D."/>
            <person name="Nagpure N.S."/>
            <person name="Pandey M."/>
            <person name="Agarwal S."/>
            <person name="Srivastava S."/>
            <person name="Singh M."/>
            <person name="Sahoo L."/>
            <person name="Jayasankar P."/>
            <person name="Meher P.K."/>
            <person name="Koringa P.G."/>
            <person name="Iquebal M.A."/>
            <person name="Das S.P."/>
            <person name="Bit A."/>
            <person name="Patnaik S."/>
            <person name="Patel N."/>
            <person name="Shah T.M."/>
            <person name="Hinsu A."/>
            <person name="Jena J.K."/>
        </authorList>
    </citation>
    <scope>NUCLEOTIDE SEQUENCE</scope>
    <source>
        <strain evidence="6">CIFAMagur01</strain>
        <tissue evidence="6">Testis</tissue>
    </source>
</reference>
<feature type="binding site" evidence="3">
    <location>
        <position position="115"/>
    </location>
    <ligand>
        <name>ATP</name>
        <dbReference type="ChEBI" id="CHEBI:30616"/>
    </ligand>
</feature>
<dbReference type="EMBL" id="QNUK01000022">
    <property type="protein sequence ID" value="KAF5907367.1"/>
    <property type="molecule type" value="Genomic_DNA"/>
</dbReference>
<dbReference type="GO" id="GO:0005524">
    <property type="term" value="F:ATP binding"/>
    <property type="evidence" value="ECO:0007669"/>
    <property type="project" value="UniProtKB-UniRule"/>
</dbReference>
<dbReference type="GO" id="GO:0004672">
    <property type="term" value="F:protein kinase activity"/>
    <property type="evidence" value="ECO:0007669"/>
    <property type="project" value="InterPro"/>
</dbReference>
<comment type="caution">
    <text evidence="6">The sequence shown here is derived from an EMBL/GenBank/DDBJ whole genome shotgun (WGS) entry which is preliminary data.</text>
</comment>
<protein>
    <submittedName>
        <fullName evidence="6">Serine/threonine-protein kinase H1-like</fullName>
    </submittedName>
</protein>
<dbReference type="PANTHER" id="PTHR24347">
    <property type="entry name" value="SERINE/THREONINE-PROTEIN KINASE"/>
    <property type="match status" value="1"/>
</dbReference>
<dbReference type="Proteomes" id="UP000727407">
    <property type="component" value="Unassembled WGS sequence"/>
</dbReference>
<keyword evidence="7" id="KW-1185">Reference proteome</keyword>
<dbReference type="SUPFAM" id="SSF56112">
    <property type="entry name" value="Protein kinase-like (PK-like)"/>
    <property type="match status" value="1"/>
</dbReference>
<keyword evidence="1 3" id="KW-0547">Nucleotide-binding</keyword>
<keyword evidence="6" id="KW-0808">Transferase</keyword>
<evidence type="ECO:0000313" key="7">
    <source>
        <dbReference type="Proteomes" id="UP000727407"/>
    </source>
</evidence>
<sequence>MGNSSSKVGLMSERPMKHGYFSFMKVKSNKNKNFDEDLCKDKKQPHLWSGCSNERRNNSTDSRNRHANKCKDTFRTRFDPRITARYEIKALIGRGSFSHVVRVEHRYTHQPFAIKLLEVREHNGRETSYVELGILRRVQHANIIRLVEVFETPHRVYLVLELATGGELLDRVISQGSFTERDAIKAIIMVSRGLRYIHALGVIHRDLKPENLLYYHPGQDSRLLITDFGLACWSQKSQMVESVDVGTEGSCVAGTGEDIGICARSDREDDGAADDADSCDFVERKDKGAEDNCGLVGGGRARDESSQRTVVAIRGDGRKDKNGISTGDEREIDKSLGFEGMEKGSDGVVDEMTNTHNFPERTKKSQNACREESKTGGLEAYKHRNFNMSEGKEDRLTQRIQMQLSHDKLKERRQNYCDNRRTDRAARSNNKSTVLQGTGKEYSRVSSGGQNSHDWTLRTLCGTPEYLAPEMVAGRTYGCEVDMWALGVISYIILSGSMPFEQRSRPRLFTAILKGSYSFHGQPWNSISNQAKDFIECLLNVNPEQRMTAEQALRHPWLLNKAACSSNMNLHRPISQNLRQRASRASKNRSRSYSATESRSVKTVVLISSSSLFNHLVNVDTFEARHDADSSV</sequence>
<accession>A0A8J4X7K8</accession>
<dbReference type="OrthoDB" id="40902at2759"/>
<feature type="region of interest" description="Disordered" evidence="4">
    <location>
        <begin position="575"/>
        <end position="594"/>
    </location>
</feature>
<dbReference type="Gene3D" id="1.10.510.10">
    <property type="entry name" value="Transferase(Phosphotransferase) domain 1"/>
    <property type="match status" value="2"/>
</dbReference>
<evidence type="ECO:0000256" key="1">
    <source>
        <dbReference type="ARBA" id="ARBA00022741"/>
    </source>
</evidence>
<dbReference type="PROSITE" id="PS50011">
    <property type="entry name" value="PROTEIN_KINASE_DOM"/>
    <property type="match status" value="1"/>
</dbReference>
<proteinExistence type="predicted"/>
<dbReference type="PROSITE" id="PS00108">
    <property type="entry name" value="PROTEIN_KINASE_ST"/>
    <property type="match status" value="1"/>
</dbReference>
<dbReference type="InterPro" id="IPR000719">
    <property type="entry name" value="Prot_kinase_dom"/>
</dbReference>
<dbReference type="InterPro" id="IPR011009">
    <property type="entry name" value="Kinase-like_dom_sf"/>
</dbReference>
<keyword evidence="6" id="KW-0418">Kinase</keyword>
<dbReference type="PROSITE" id="PS00107">
    <property type="entry name" value="PROTEIN_KINASE_ATP"/>
    <property type="match status" value="1"/>
</dbReference>
<dbReference type="SMART" id="SM00220">
    <property type="entry name" value="S_TKc"/>
    <property type="match status" value="1"/>
</dbReference>
<evidence type="ECO:0000256" key="3">
    <source>
        <dbReference type="PROSITE-ProRule" id="PRU10141"/>
    </source>
</evidence>
<dbReference type="Pfam" id="PF00069">
    <property type="entry name" value="Pkinase"/>
    <property type="match status" value="2"/>
</dbReference>
<evidence type="ECO:0000313" key="6">
    <source>
        <dbReference type="EMBL" id="KAF5907367.1"/>
    </source>
</evidence>
<dbReference type="InterPro" id="IPR017441">
    <property type="entry name" value="Protein_kinase_ATP_BS"/>
</dbReference>
<evidence type="ECO:0000259" key="5">
    <source>
        <dbReference type="PROSITE" id="PS50011"/>
    </source>
</evidence>
<organism evidence="6 7">
    <name type="scientific">Clarias magur</name>
    <name type="common">Asian catfish</name>
    <name type="synonym">Macropteronotus magur</name>
    <dbReference type="NCBI Taxonomy" id="1594786"/>
    <lineage>
        <taxon>Eukaryota</taxon>
        <taxon>Metazoa</taxon>
        <taxon>Chordata</taxon>
        <taxon>Craniata</taxon>
        <taxon>Vertebrata</taxon>
        <taxon>Euteleostomi</taxon>
        <taxon>Actinopterygii</taxon>
        <taxon>Neopterygii</taxon>
        <taxon>Teleostei</taxon>
        <taxon>Ostariophysi</taxon>
        <taxon>Siluriformes</taxon>
        <taxon>Clariidae</taxon>
        <taxon>Clarias</taxon>
    </lineage>
</organism>
<feature type="domain" description="Protein kinase" evidence="5">
    <location>
        <begin position="86"/>
        <end position="558"/>
    </location>
</feature>
<feature type="compositionally biased region" description="Basic residues" evidence="4">
    <location>
        <begin position="581"/>
        <end position="590"/>
    </location>
</feature>